<dbReference type="PROSITE" id="PS50198">
    <property type="entry name" value="PPIC_PPIASE_2"/>
    <property type="match status" value="1"/>
</dbReference>
<evidence type="ECO:0000256" key="6">
    <source>
        <dbReference type="SAM" id="MobiDB-lite"/>
    </source>
</evidence>
<dbReference type="InterPro" id="IPR027304">
    <property type="entry name" value="Trigger_fact/SurA_dom_sf"/>
</dbReference>
<evidence type="ECO:0000259" key="8">
    <source>
        <dbReference type="PROSITE" id="PS50198"/>
    </source>
</evidence>
<dbReference type="SUPFAM" id="SSF54534">
    <property type="entry name" value="FKBP-like"/>
    <property type="match status" value="1"/>
</dbReference>
<feature type="signal peptide" evidence="7">
    <location>
        <begin position="1"/>
        <end position="21"/>
    </location>
</feature>
<dbReference type="RefSeq" id="WP_110391870.1">
    <property type="nucleotide sequence ID" value="NZ_JAKLKZ010000001.1"/>
</dbReference>
<comment type="similarity">
    <text evidence="2">Belongs to the PpiC/parvulin rotamase family.</text>
</comment>
<evidence type="ECO:0000256" key="4">
    <source>
        <dbReference type="ARBA" id="ARBA00023110"/>
    </source>
</evidence>
<dbReference type="Gene3D" id="1.10.8.1040">
    <property type="match status" value="1"/>
</dbReference>
<dbReference type="AlphaFoldDB" id="A0A318KDE9"/>
<evidence type="ECO:0000256" key="7">
    <source>
        <dbReference type="SAM" id="SignalP"/>
    </source>
</evidence>
<keyword evidence="10" id="KW-1185">Reference proteome</keyword>
<feature type="chain" id="PRO_5016244649" description="peptidylprolyl isomerase" evidence="7">
    <location>
        <begin position="22"/>
        <end position="264"/>
    </location>
</feature>
<dbReference type="OrthoDB" id="14196at2"/>
<dbReference type="Pfam" id="PF00639">
    <property type="entry name" value="Rotamase"/>
    <property type="match status" value="1"/>
</dbReference>
<evidence type="ECO:0000256" key="3">
    <source>
        <dbReference type="ARBA" id="ARBA00013194"/>
    </source>
</evidence>
<dbReference type="EMBL" id="QJKI01000026">
    <property type="protein sequence ID" value="PXX75249.1"/>
    <property type="molecule type" value="Genomic_DNA"/>
</dbReference>
<evidence type="ECO:0000256" key="1">
    <source>
        <dbReference type="ARBA" id="ARBA00000971"/>
    </source>
</evidence>
<dbReference type="Gene3D" id="3.10.50.40">
    <property type="match status" value="1"/>
</dbReference>
<proteinExistence type="inferred from homology"/>
<organism evidence="9 10">
    <name type="scientific">Rivihabitans pingtungensis</name>
    <dbReference type="NCBI Taxonomy" id="1054498"/>
    <lineage>
        <taxon>Bacteria</taxon>
        <taxon>Pseudomonadati</taxon>
        <taxon>Pseudomonadota</taxon>
        <taxon>Betaproteobacteria</taxon>
        <taxon>Neisseriales</taxon>
        <taxon>Aquaspirillaceae</taxon>
        <taxon>Rivihabitans</taxon>
    </lineage>
</organism>
<keyword evidence="7" id="KW-0732">Signal</keyword>
<reference evidence="9 10" key="1">
    <citation type="submission" date="2018-05" db="EMBL/GenBank/DDBJ databases">
        <title>Genomic Encyclopedia of Type Strains, Phase IV (KMG-IV): sequencing the most valuable type-strain genomes for metagenomic binning, comparative biology and taxonomic classification.</title>
        <authorList>
            <person name="Goeker M."/>
        </authorList>
    </citation>
    <scope>NUCLEOTIDE SEQUENCE [LARGE SCALE GENOMIC DNA]</scope>
    <source>
        <strain evidence="9 10">DSM 29661</strain>
    </source>
</reference>
<dbReference type="EC" id="5.2.1.8" evidence="3"/>
<feature type="region of interest" description="Disordered" evidence="6">
    <location>
        <begin position="166"/>
        <end position="187"/>
    </location>
</feature>
<accession>A0A318KDE9</accession>
<dbReference type="PANTHER" id="PTHR47245:SF2">
    <property type="entry name" value="PEPTIDYL-PROLYL CIS-TRANS ISOMERASE HP_0175-RELATED"/>
    <property type="match status" value="1"/>
</dbReference>
<dbReference type="Proteomes" id="UP000247555">
    <property type="component" value="Unassembled WGS sequence"/>
</dbReference>
<gene>
    <name evidence="9" type="ORF">DFR34_12622</name>
</gene>
<feature type="domain" description="PpiC" evidence="8">
    <location>
        <begin position="134"/>
        <end position="225"/>
    </location>
</feature>
<comment type="caution">
    <text evidence="9">The sequence shown here is derived from an EMBL/GenBank/DDBJ whole genome shotgun (WGS) entry which is preliminary data.</text>
</comment>
<dbReference type="InterPro" id="IPR050245">
    <property type="entry name" value="PrsA_foldase"/>
</dbReference>
<keyword evidence="5 9" id="KW-0413">Isomerase</keyword>
<evidence type="ECO:0000256" key="2">
    <source>
        <dbReference type="ARBA" id="ARBA00007656"/>
    </source>
</evidence>
<evidence type="ECO:0000313" key="10">
    <source>
        <dbReference type="Proteomes" id="UP000247555"/>
    </source>
</evidence>
<dbReference type="InterPro" id="IPR046357">
    <property type="entry name" value="PPIase_dom_sf"/>
</dbReference>
<comment type="catalytic activity">
    <reaction evidence="1">
        <text>[protein]-peptidylproline (omega=180) = [protein]-peptidylproline (omega=0)</text>
        <dbReference type="Rhea" id="RHEA:16237"/>
        <dbReference type="Rhea" id="RHEA-COMP:10747"/>
        <dbReference type="Rhea" id="RHEA-COMP:10748"/>
        <dbReference type="ChEBI" id="CHEBI:83833"/>
        <dbReference type="ChEBI" id="CHEBI:83834"/>
        <dbReference type="EC" id="5.2.1.8"/>
    </reaction>
</comment>
<dbReference type="PANTHER" id="PTHR47245">
    <property type="entry name" value="PEPTIDYLPROLYL ISOMERASE"/>
    <property type="match status" value="1"/>
</dbReference>
<evidence type="ECO:0000256" key="5">
    <source>
        <dbReference type="PROSITE-ProRule" id="PRU00278"/>
    </source>
</evidence>
<evidence type="ECO:0000313" key="9">
    <source>
        <dbReference type="EMBL" id="PXX75249.1"/>
    </source>
</evidence>
<dbReference type="InterPro" id="IPR000297">
    <property type="entry name" value="PPIase_PpiC"/>
</dbReference>
<feature type="compositionally biased region" description="Basic and acidic residues" evidence="6">
    <location>
        <begin position="166"/>
        <end position="175"/>
    </location>
</feature>
<dbReference type="GO" id="GO:0003755">
    <property type="term" value="F:peptidyl-prolyl cis-trans isomerase activity"/>
    <property type="evidence" value="ECO:0007669"/>
    <property type="project" value="UniProtKB-KW"/>
</dbReference>
<protein>
    <recommendedName>
        <fullName evidence="3">peptidylprolyl isomerase</fullName>
        <ecNumber evidence="3">5.2.1.8</ecNumber>
    </recommendedName>
</protein>
<sequence length="264" mass="29097">MRLNHIAAILLTLSLAAGAQAADKTVAVVNGASIPQSELDQLTDSVVKGSNGRVKDSPELRAELKQQLINRQIILQEASRRSLDKSAQFKDRLEDIRNDLLQQALFEDIARANPVTDAQVKAEYDRLKAQTVGQKEVHARQIVVGSEEEAKQVIAQLKKGGKFEDVARAKSKDPAAKQTGGDMGWGNLGMMPKPLADELKSIAKGQISAQPFKTELGFHVFKIEEARDVKVPSFDEAKQQLARQMQNAQIEKTLVELRNKAKIQ</sequence>
<dbReference type="SUPFAM" id="SSF109998">
    <property type="entry name" value="Triger factor/SurA peptide-binding domain-like"/>
    <property type="match status" value="1"/>
</dbReference>
<name>A0A318KDE9_9NEIS</name>
<keyword evidence="4 5" id="KW-0697">Rotamase</keyword>